<dbReference type="GO" id="GO:0071555">
    <property type="term" value="P:cell wall organization"/>
    <property type="evidence" value="ECO:0007669"/>
    <property type="project" value="UniProtKB-KW"/>
</dbReference>
<dbReference type="InterPro" id="IPR016181">
    <property type="entry name" value="Acyl_CoA_acyltransferase"/>
</dbReference>
<dbReference type="GO" id="GO:0008360">
    <property type="term" value="P:regulation of cell shape"/>
    <property type="evidence" value="ECO:0007669"/>
    <property type="project" value="UniProtKB-KW"/>
</dbReference>
<evidence type="ECO:0000259" key="7">
    <source>
        <dbReference type="Pfam" id="PF13480"/>
    </source>
</evidence>
<dbReference type="GO" id="GO:0016755">
    <property type="term" value="F:aminoacyltransferase activity"/>
    <property type="evidence" value="ECO:0007669"/>
    <property type="project" value="InterPro"/>
</dbReference>
<dbReference type="InterPro" id="IPR003447">
    <property type="entry name" value="FEMABX"/>
</dbReference>
<keyword evidence="3" id="KW-0133">Cell shape</keyword>
<dbReference type="SUPFAM" id="SSF55729">
    <property type="entry name" value="Acyl-CoA N-acyltransferases (Nat)"/>
    <property type="match status" value="2"/>
</dbReference>
<keyword evidence="2" id="KW-0808">Transferase</keyword>
<dbReference type="AlphaFoldDB" id="A0A136KFQ8"/>
<dbReference type="InterPro" id="IPR050644">
    <property type="entry name" value="PG_Glycine_Bridge_Synth"/>
</dbReference>
<dbReference type="Gene3D" id="3.40.630.30">
    <property type="match status" value="2"/>
</dbReference>
<reference evidence="8 9" key="1">
    <citation type="submission" date="2015-02" db="EMBL/GenBank/DDBJ databases">
        <title>Improved understanding of the partial-nitritation anammox process through 23 genomes representing the majority of the microbial community.</title>
        <authorList>
            <person name="Speth D.R."/>
            <person name="In T Zandt M."/>
            <person name="Guerrero Cruz S."/>
            <person name="Jetten M.S."/>
            <person name="Dutilh B.E."/>
        </authorList>
    </citation>
    <scope>NUCLEOTIDE SEQUENCE [LARGE SCALE GENOMIC DNA]</scope>
    <source>
        <strain evidence="8">OLB21</strain>
    </source>
</reference>
<evidence type="ECO:0000256" key="2">
    <source>
        <dbReference type="ARBA" id="ARBA00022679"/>
    </source>
</evidence>
<dbReference type="Pfam" id="PF13480">
    <property type="entry name" value="Acetyltransf_6"/>
    <property type="match status" value="1"/>
</dbReference>
<dbReference type="InterPro" id="IPR038740">
    <property type="entry name" value="BioF2-like_GNAT_dom"/>
</dbReference>
<name>A0A136KFQ8_9BACT</name>
<dbReference type="PROSITE" id="PS51191">
    <property type="entry name" value="FEMABX"/>
    <property type="match status" value="1"/>
</dbReference>
<protein>
    <submittedName>
        <fullName evidence="8">FemAB family protein</fullName>
    </submittedName>
</protein>
<gene>
    <name evidence="8" type="ORF">UZ20_WS6002000775</name>
</gene>
<comment type="similarity">
    <text evidence="1">Belongs to the FemABX family.</text>
</comment>
<feature type="domain" description="BioF2-like acetyltransferase" evidence="7">
    <location>
        <begin position="145"/>
        <end position="268"/>
    </location>
</feature>
<dbReference type="EMBL" id="JYPD01000025">
    <property type="protein sequence ID" value="KXK08247.1"/>
    <property type="molecule type" value="Genomic_DNA"/>
</dbReference>
<dbReference type="STRING" id="1617427.UZ20_WS6002000775"/>
<evidence type="ECO:0000256" key="3">
    <source>
        <dbReference type="ARBA" id="ARBA00022960"/>
    </source>
</evidence>
<keyword evidence="5" id="KW-0012">Acyltransferase</keyword>
<proteinExistence type="inferred from homology"/>
<dbReference type="PANTHER" id="PTHR36174">
    <property type="entry name" value="LIPID II:GLYCINE GLYCYLTRANSFERASE"/>
    <property type="match status" value="1"/>
</dbReference>
<keyword evidence="6" id="KW-0961">Cell wall biogenesis/degradation</keyword>
<dbReference type="GO" id="GO:0009252">
    <property type="term" value="P:peptidoglycan biosynthetic process"/>
    <property type="evidence" value="ECO:0007669"/>
    <property type="project" value="UniProtKB-KW"/>
</dbReference>
<dbReference type="PANTHER" id="PTHR36174:SF1">
    <property type="entry name" value="LIPID II:GLYCINE GLYCYLTRANSFERASE"/>
    <property type="match status" value="1"/>
</dbReference>
<evidence type="ECO:0000313" key="9">
    <source>
        <dbReference type="Proteomes" id="UP000070449"/>
    </source>
</evidence>
<evidence type="ECO:0000256" key="4">
    <source>
        <dbReference type="ARBA" id="ARBA00022984"/>
    </source>
</evidence>
<comment type="caution">
    <text evidence="8">The sequence shown here is derived from an EMBL/GenBank/DDBJ whole genome shotgun (WGS) entry which is preliminary data.</text>
</comment>
<evidence type="ECO:0000313" key="8">
    <source>
        <dbReference type="EMBL" id="KXK08247.1"/>
    </source>
</evidence>
<accession>A0A136KFQ8</accession>
<evidence type="ECO:0000256" key="1">
    <source>
        <dbReference type="ARBA" id="ARBA00009943"/>
    </source>
</evidence>
<evidence type="ECO:0000256" key="6">
    <source>
        <dbReference type="ARBA" id="ARBA00023316"/>
    </source>
</evidence>
<dbReference type="Proteomes" id="UP000070449">
    <property type="component" value="Unassembled WGS sequence"/>
</dbReference>
<organism evidence="8 9">
    <name type="scientific">candidate division WS6 bacterium OLB21</name>
    <dbReference type="NCBI Taxonomy" id="1617427"/>
    <lineage>
        <taxon>Bacteria</taxon>
        <taxon>Candidatus Dojkabacteria</taxon>
    </lineage>
</organism>
<keyword evidence="4" id="KW-0573">Peptidoglycan synthesis</keyword>
<evidence type="ECO:0000256" key="5">
    <source>
        <dbReference type="ARBA" id="ARBA00023315"/>
    </source>
</evidence>
<sequence length="340" mass="39708">MEIVEIKEKSQYLEQWKIKKAHVLQHWAWGEVKRPTWNPTRVAFLDEKGEIIDVWQVLVKNQTPFAIRIAYLPKLRIDDINNEKLELFADFAKERLRVAFVLIEHNHTDPKIKNIPQTDYRIQPECSNVVDLKSEEDNWNNLKPKYRRNINKAIRSGVVVRFFDSGDDPFRDFFYVMQEIHANTRLVMHDKTYFEKLWTELSENGLARIAVAYLDNAVVGAYLLLNDENTTYELYGGVTSTGRESEAGYLLKWESMKMTLNKGLGFYDHWGVAPKDSLGEYQKGHELERISKFKSGFGGKDVCYPKTNVLVFDDLKYRIFQAGMLVQKINISLRKIIKSS</sequence>